<dbReference type="Gene3D" id="3.40.50.1820">
    <property type="entry name" value="alpha/beta hydrolase"/>
    <property type="match status" value="1"/>
</dbReference>
<evidence type="ECO:0000313" key="3">
    <source>
        <dbReference type="Proteomes" id="UP000295674"/>
    </source>
</evidence>
<dbReference type="Proteomes" id="UP000295674">
    <property type="component" value="Unassembled WGS sequence"/>
</dbReference>
<gene>
    <name evidence="2" type="ORF">E1181_08960</name>
</gene>
<dbReference type="OrthoDB" id="4378831at2"/>
<organism evidence="2 3">
    <name type="scientific">Saccharopolyspora terrae</name>
    <dbReference type="NCBI Taxonomy" id="2530384"/>
    <lineage>
        <taxon>Bacteria</taxon>
        <taxon>Bacillati</taxon>
        <taxon>Actinomycetota</taxon>
        <taxon>Actinomycetes</taxon>
        <taxon>Pseudonocardiales</taxon>
        <taxon>Pseudonocardiaceae</taxon>
        <taxon>Saccharopolyspora</taxon>
    </lineage>
</organism>
<dbReference type="PANTHER" id="PTHR33840:SF1">
    <property type="entry name" value="TLE1 PHOSPHOLIPASE DOMAIN-CONTAINING PROTEIN"/>
    <property type="match status" value="1"/>
</dbReference>
<dbReference type="PANTHER" id="PTHR33840">
    <property type="match status" value="1"/>
</dbReference>
<evidence type="ECO:0000313" key="2">
    <source>
        <dbReference type="EMBL" id="TDD07547.1"/>
    </source>
</evidence>
<evidence type="ECO:0000259" key="1">
    <source>
        <dbReference type="Pfam" id="PF09994"/>
    </source>
</evidence>
<dbReference type="AlphaFoldDB" id="A0A4R4VTM5"/>
<reference evidence="2 3" key="1">
    <citation type="submission" date="2019-03" db="EMBL/GenBank/DDBJ databases">
        <title>Draft genome sequences of novel Actinobacteria.</title>
        <authorList>
            <person name="Sahin N."/>
            <person name="Ay H."/>
            <person name="Saygin H."/>
        </authorList>
    </citation>
    <scope>NUCLEOTIDE SEQUENCE [LARGE SCALE GENOMIC DNA]</scope>
    <source>
        <strain evidence="2 3">16K309</strain>
    </source>
</reference>
<accession>A0A4R4VTM5</accession>
<dbReference type="Pfam" id="PF09994">
    <property type="entry name" value="T6SS_Tle1-like_cat"/>
    <property type="match status" value="1"/>
</dbReference>
<keyword evidence="3" id="KW-1185">Reference proteome</keyword>
<dbReference type="Gene3D" id="2.60.120.430">
    <property type="entry name" value="Galactose-binding lectin"/>
    <property type="match status" value="1"/>
</dbReference>
<feature type="domain" description="T6SS Phospholipase effector Tle1-like catalytic" evidence="1">
    <location>
        <begin position="18"/>
        <end position="289"/>
    </location>
</feature>
<name>A0A4R4VTM5_9PSEU</name>
<protein>
    <submittedName>
        <fullName evidence="2">DUF2235 domain-containing protein</fullName>
    </submittedName>
</protein>
<sequence>MLVLRASSWKNLLGVTMKHLIVCCDGTWNVPATKTNVHSLYEALAKMDSAGEPQLAYYVRGIGTGGGLVGKFGGGAVGLGLGKRMIDAYDWLARRYQHQDGNGEPDKIWLFGFSRGAYTARNLAGLLTSYGLVSIPQGTRRGDRTLAEEVYEHYHQNRRRESVWRQFPDNPFARDVTVHFLGVWDTVGSLGIPDALGLISRFDPSKYRFYNTKLSNGIVHARHAVALDERRGPFAPTLWDADAWNVRNPAGAPGTTFQQVWFPGDHGSVGGAGADKGLSDGALQWMMQQASDPHQRGTSADGIAFTRTANAPNALGPVSPHLTRFYRRLYPRPRAVPHLLASAGAVDESARKRNAAGQYRQQIAFNASGRAIAQVAADEAWNETGIWLTPGTYELSAHGTWYDRALETDPLGTPVHSHVGILRRTANLAEWLQRALRKFTRTDNALAPAARRVLTDDAGQDVPRMCLVGVVADGEFDPLTELQQDHTTLKIGKSAEWEVFRNGYLYAFANDSWLRYTNNTGSITLTVQRLR</sequence>
<dbReference type="SUPFAM" id="SSF53474">
    <property type="entry name" value="alpha/beta-Hydrolases"/>
    <property type="match status" value="1"/>
</dbReference>
<comment type="caution">
    <text evidence="2">The sequence shown here is derived from an EMBL/GenBank/DDBJ whole genome shotgun (WGS) entry which is preliminary data.</text>
</comment>
<dbReference type="EMBL" id="SMKS01000010">
    <property type="protein sequence ID" value="TDD07547.1"/>
    <property type="molecule type" value="Genomic_DNA"/>
</dbReference>
<dbReference type="InterPro" id="IPR018712">
    <property type="entry name" value="Tle1-like_cat"/>
</dbReference>
<proteinExistence type="predicted"/>
<dbReference type="InterPro" id="IPR029058">
    <property type="entry name" value="AB_hydrolase_fold"/>
</dbReference>